<keyword evidence="3" id="KW-1185">Reference proteome</keyword>
<proteinExistence type="predicted"/>
<dbReference type="Proteomes" id="UP001285441">
    <property type="component" value="Unassembled WGS sequence"/>
</dbReference>
<feature type="compositionally biased region" description="Low complexity" evidence="1">
    <location>
        <begin position="40"/>
        <end position="53"/>
    </location>
</feature>
<evidence type="ECO:0000313" key="3">
    <source>
        <dbReference type="Proteomes" id="UP001285441"/>
    </source>
</evidence>
<feature type="compositionally biased region" description="Acidic residues" evidence="1">
    <location>
        <begin position="232"/>
        <end position="241"/>
    </location>
</feature>
<dbReference type="EMBL" id="JAULSW010000008">
    <property type="protein sequence ID" value="KAK3372688.1"/>
    <property type="molecule type" value="Genomic_DNA"/>
</dbReference>
<dbReference type="AlphaFoldDB" id="A0AAE0N787"/>
<sequence length="445" mass="49639">MAKRKASSDDEDMPDTKYTTSPAHTKELGSPQHSQRRHQGQQQPQRLPLQGRSDTVENISTTASEFEKRAYENGILDPLATHPPPGLSTIQYRLTQRRTSTQPSEHAHQGYYKSISNSYNEPRASFLVQADIMRRWYLRQATYQAAYDGAVLVNARNRALFQALDSTTTAAAAAALNKAAEETAVLTCVTDGKSAELFAHYFQDGQYHWSLVARESLLSCPNRGRELIRNTEEEEEEEEEGGGGGGVLGLPSSEWPPLEDLSDLGDLSDLSDAPDENAAPPPPPLSNPPAGHKLFNTKYDTLDDLIDDLNKWAASAQFNTYGLILAVIEAKFVNPGLQQTTPPPTGETAWQAPRKIFGPQHKAVIASYIDSLSVLNRDIAKELRKQFPNLIFTRTQLRHRRWRVRKLATKGYTPFQATMKLFDDDGVHSNIKWPDPGRTKLEGLF</sequence>
<evidence type="ECO:0000313" key="2">
    <source>
        <dbReference type="EMBL" id="KAK3372688.1"/>
    </source>
</evidence>
<protein>
    <submittedName>
        <fullName evidence="2">Uncharacterized protein</fullName>
    </submittedName>
</protein>
<name>A0AAE0N787_9PEZI</name>
<evidence type="ECO:0000256" key="1">
    <source>
        <dbReference type="SAM" id="MobiDB-lite"/>
    </source>
</evidence>
<feature type="region of interest" description="Disordered" evidence="1">
    <location>
        <begin position="230"/>
        <end position="293"/>
    </location>
</feature>
<organism evidence="2 3">
    <name type="scientific">Podospora didyma</name>
    <dbReference type="NCBI Taxonomy" id="330526"/>
    <lineage>
        <taxon>Eukaryota</taxon>
        <taxon>Fungi</taxon>
        <taxon>Dikarya</taxon>
        <taxon>Ascomycota</taxon>
        <taxon>Pezizomycotina</taxon>
        <taxon>Sordariomycetes</taxon>
        <taxon>Sordariomycetidae</taxon>
        <taxon>Sordariales</taxon>
        <taxon>Podosporaceae</taxon>
        <taxon>Podospora</taxon>
    </lineage>
</organism>
<reference evidence="2" key="1">
    <citation type="journal article" date="2023" name="Mol. Phylogenet. Evol.">
        <title>Genome-scale phylogeny and comparative genomics of the fungal order Sordariales.</title>
        <authorList>
            <person name="Hensen N."/>
            <person name="Bonometti L."/>
            <person name="Westerberg I."/>
            <person name="Brannstrom I.O."/>
            <person name="Guillou S."/>
            <person name="Cros-Aarteil S."/>
            <person name="Calhoun S."/>
            <person name="Haridas S."/>
            <person name="Kuo A."/>
            <person name="Mondo S."/>
            <person name="Pangilinan J."/>
            <person name="Riley R."/>
            <person name="LaButti K."/>
            <person name="Andreopoulos B."/>
            <person name="Lipzen A."/>
            <person name="Chen C."/>
            <person name="Yan M."/>
            <person name="Daum C."/>
            <person name="Ng V."/>
            <person name="Clum A."/>
            <person name="Steindorff A."/>
            <person name="Ohm R.A."/>
            <person name="Martin F."/>
            <person name="Silar P."/>
            <person name="Natvig D.O."/>
            <person name="Lalanne C."/>
            <person name="Gautier V."/>
            <person name="Ament-Velasquez S.L."/>
            <person name="Kruys A."/>
            <person name="Hutchinson M.I."/>
            <person name="Powell A.J."/>
            <person name="Barry K."/>
            <person name="Miller A.N."/>
            <person name="Grigoriev I.V."/>
            <person name="Debuchy R."/>
            <person name="Gladieux P."/>
            <person name="Hiltunen Thoren M."/>
            <person name="Johannesson H."/>
        </authorList>
    </citation>
    <scope>NUCLEOTIDE SEQUENCE</scope>
    <source>
        <strain evidence="2">CBS 232.78</strain>
    </source>
</reference>
<reference evidence="2" key="2">
    <citation type="submission" date="2023-06" db="EMBL/GenBank/DDBJ databases">
        <authorList>
            <consortium name="Lawrence Berkeley National Laboratory"/>
            <person name="Haridas S."/>
            <person name="Hensen N."/>
            <person name="Bonometti L."/>
            <person name="Westerberg I."/>
            <person name="Brannstrom I.O."/>
            <person name="Guillou S."/>
            <person name="Cros-Aarteil S."/>
            <person name="Calhoun S."/>
            <person name="Kuo A."/>
            <person name="Mondo S."/>
            <person name="Pangilinan J."/>
            <person name="Riley R."/>
            <person name="LaButti K."/>
            <person name="Andreopoulos B."/>
            <person name="Lipzen A."/>
            <person name="Chen C."/>
            <person name="Yanf M."/>
            <person name="Daum C."/>
            <person name="Ng V."/>
            <person name="Clum A."/>
            <person name="Steindorff A."/>
            <person name="Ohm R."/>
            <person name="Martin F."/>
            <person name="Silar P."/>
            <person name="Natvig D."/>
            <person name="Lalanne C."/>
            <person name="Gautier V."/>
            <person name="Ament-velasquez S.L."/>
            <person name="Kruys A."/>
            <person name="Hutchinson M.I."/>
            <person name="Powell A.J."/>
            <person name="Barry K."/>
            <person name="Miller A.N."/>
            <person name="Grigoriev I.V."/>
            <person name="Debuchy R."/>
            <person name="Gladieux P."/>
            <person name="Thoren M.H."/>
            <person name="Johannesson H."/>
        </authorList>
    </citation>
    <scope>NUCLEOTIDE SEQUENCE</scope>
    <source>
        <strain evidence="2">CBS 232.78</strain>
    </source>
</reference>
<accession>A0AAE0N787</accession>
<gene>
    <name evidence="2" type="ORF">B0H63DRAFT_551560</name>
</gene>
<feature type="region of interest" description="Disordered" evidence="1">
    <location>
        <begin position="1"/>
        <end position="55"/>
    </location>
</feature>
<comment type="caution">
    <text evidence="2">The sequence shown here is derived from an EMBL/GenBank/DDBJ whole genome shotgun (WGS) entry which is preliminary data.</text>
</comment>